<name>A0A6M3J4N4_9ZZZZ</name>
<dbReference type="EMBL" id="MT141526">
    <property type="protein sequence ID" value="QJA64790.1"/>
    <property type="molecule type" value="Genomic_DNA"/>
</dbReference>
<proteinExistence type="predicted"/>
<organism evidence="1">
    <name type="scientific">viral metagenome</name>
    <dbReference type="NCBI Taxonomy" id="1070528"/>
    <lineage>
        <taxon>unclassified sequences</taxon>
        <taxon>metagenomes</taxon>
        <taxon>organismal metagenomes</taxon>
    </lineage>
</organism>
<dbReference type="AlphaFoldDB" id="A0A6M3J4N4"/>
<reference evidence="1" key="1">
    <citation type="submission" date="2020-03" db="EMBL/GenBank/DDBJ databases">
        <title>The deep terrestrial virosphere.</title>
        <authorList>
            <person name="Holmfeldt K."/>
            <person name="Nilsson E."/>
            <person name="Simone D."/>
            <person name="Lopez-Fernandez M."/>
            <person name="Wu X."/>
            <person name="de Brujin I."/>
            <person name="Lundin D."/>
            <person name="Andersson A."/>
            <person name="Bertilsson S."/>
            <person name="Dopson M."/>
        </authorList>
    </citation>
    <scope>NUCLEOTIDE SEQUENCE</scope>
    <source>
        <strain evidence="1">MM415B00465</strain>
    </source>
</reference>
<evidence type="ECO:0000313" key="1">
    <source>
        <dbReference type="EMBL" id="QJA64790.1"/>
    </source>
</evidence>
<gene>
    <name evidence="1" type="ORF">MM415B00465_0024</name>
</gene>
<protein>
    <submittedName>
        <fullName evidence="1">Uncharacterized protein</fullName>
    </submittedName>
</protein>
<sequence length="257" mass="26874">MIQIEKRTSGLVPSDLYFNGQKIYLDVDEDSYLYAPSDDVLALILGGSVKATWNANGLRVGDAGVPTVSLEAANGLTVAAGNLTLTSGIIRPVGGILTYGLELNCNANEAALAGAYRMATYKSALVYHTHTASEFDAAGLTDSATIFTLPANAQLLNITIILDTRFVAVGLTDLDITIGTAGDNSGVLNPPAMNLVTDALNSRYCTVGGFYGAFTEGVSCATRTAIAFIAYVTAVGANLNTTSAGVLRYCVEYLDFN</sequence>
<accession>A0A6M3J4N4</accession>